<evidence type="ECO:0000256" key="1">
    <source>
        <dbReference type="SAM" id="MobiDB-lite"/>
    </source>
</evidence>
<protein>
    <submittedName>
        <fullName evidence="3">Uncharacterized protein</fullName>
    </submittedName>
</protein>
<sequence length="153" mass="16591">CWQRSSENETHSSDEESSEDEFIKRLNNIRRTSVKFDSSKAQPDNSNVKASALQAGEEKTESKNGARSTESTNISFGVPTRPSISLHRSSISSKSSDGSRKSPSKDSAKKPLKISSKIQTTSKVTLSRRSSVQSSERGAAHVRSNSADSGSKK</sequence>
<feature type="compositionally biased region" description="Low complexity" evidence="1">
    <location>
        <begin position="81"/>
        <end position="96"/>
    </location>
</feature>
<feature type="compositionally biased region" description="Polar residues" evidence="1">
    <location>
        <begin position="65"/>
        <end position="75"/>
    </location>
</feature>
<feature type="region of interest" description="Disordered" evidence="1">
    <location>
        <begin position="1"/>
        <end position="153"/>
    </location>
</feature>
<feature type="compositionally biased region" description="Polar residues" evidence="1">
    <location>
        <begin position="116"/>
        <end position="136"/>
    </location>
</feature>
<organism evidence="2 3">
    <name type="scientific">Parascaris univalens</name>
    <name type="common">Nematode worm</name>
    <dbReference type="NCBI Taxonomy" id="6257"/>
    <lineage>
        <taxon>Eukaryota</taxon>
        <taxon>Metazoa</taxon>
        <taxon>Ecdysozoa</taxon>
        <taxon>Nematoda</taxon>
        <taxon>Chromadorea</taxon>
        <taxon>Rhabditida</taxon>
        <taxon>Spirurina</taxon>
        <taxon>Ascaridomorpha</taxon>
        <taxon>Ascaridoidea</taxon>
        <taxon>Ascarididae</taxon>
        <taxon>Parascaris</taxon>
    </lineage>
</organism>
<feature type="compositionally biased region" description="Basic and acidic residues" evidence="1">
    <location>
        <begin position="1"/>
        <end position="14"/>
    </location>
</feature>
<dbReference type="WBParaSite" id="PgR132X_g007_t01">
    <property type="protein sequence ID" value="PgR132X_g007_t01"/>
    <property type="gene ID" value="PgR132X_g007"/>
</dbReference>
<feature type="compositionally biased region" description="Basic and acidic residues" evidence="1">
    <location>
        <begin position="97"/>
        <end position="109"/>
    </location>
</feature>
<feature type="compositionally biased region" description="Polar residues" evidence="1">
    <location>
        <begin position="143"/>
        <end position="153"/>
    </location>
</feature>
<feature type="compositionally biased region" description="Polar residues" evidence="1">
    <location>
        <begin position="29"/>
        <end position="49"/>
    </location>
</feature>
<reference evidence="3" key="1">
    <citation type="submission" date="2022-11" db="UniProtKB">
        <authorList>
            <consortium name="WormBaseParasite"/>
        </authorList>
    </citation>
    <scope>IDENTIFICATION</scope>
</reference>
<dbReference type="Proteomes" id="UP000887569">
    <property type="component" value="Unplaced"/>
</dbReference>
<accession>A0A915CE77</accession>
<evidence type="ECO:0000313" key="3">
    <source>
        <dbReference type="WBParaSite" id="PgR132X_g007_t01"/>
    </source>
</evidence>
<name>A0A915CE77_PARUN</name>
<proteinExistence type="predicted"/>
<dbReference type="AlphaFoldDB" id="A0A915CE77"/>
<keyword evidence="2" id="KW-1185">Reference proteome</keyword>
<evidence type="ECO:0000313" key="2">
    <source>
        <dbReference type="Proteomes" id="UP000887569"/>
    </source>
</evidence>